<comment type="caution">
    <text evidence="1">The sequence shown here is derived from an EMBL/GenBank/DDBJ whole genome shotgun (WGS) entry which is preliminary data.</text>
</comment>
<sequence>LLSRPLEGALEAGGTYDEAISRGMSKEEAEQVAKGVFLKNLSLSGLDAAQLAVAFAPTPARILANPFLRATLVAGRVVVDGLTEAGEEMVQDIFNRQALGDPIELDQQMKEAMLLGGIFGAGLGGAGGVFNNIKDLIPRSPENRLSEKLREYYLSDTFPEEDIEVRIDLWWFRPDIEHYLKLEADTYPSKIISSQAIMNFKSYRENFIDDSLFLNEDFGIIFDNFYDIFNRENIKDTILDSCKIFDFIFTKGPNIELKYRVSVNCAFFISQNWPEFTNNFKFLKKTYDIRSTIIHGDDWMGKFGTENTKLSIANSSDLIVKLKEIVNLCVKNFIVLAQSDSLLIKTLTQDLLFFLRLSEIT</sequence>
<protein>
    <submittedName>
        <fullName evidence="1">Uncharacterized protein</fullName>
    </submittedName>
</protein>
<gene>
    <name evidence="1" type="ORF">LCGC14_2440460</name>
</gene>
<proteinExistence type="predicted"/>
<dbReference type="AlphaFoldDB" id="A0A0F9BJ96"/>
<feature type="non-terminal residue" evidence="1">
    <location>
        <position position="1"/>
    </location>
</feature>
<accession>A0A0F9BJ96</accession>
<evidence type="ECO:0000313" key="1">
    <source>
        <dbReference type="EMBL" id="KKL21935.1"/>
    </source>
</evidence>
<name>A0A0F9BJ96_9ZZZZ</name>
<organism evidence="1">
    <name type="scientific">marine sediment metagenome</name>
    <dbReference type="NCBI Taxonomy" id="412755"/>
    <lineage>
        <taxon>unclassified sequences</taxon>
        <taxon>metagenomes</taxon>
        <taxon>ecological metagenomes</taxon>
    </lineage>
</organism>
<reference evidence="1" key="1">
    <citation type="journal article" date="2015" name="Nature">
        <title>Complex archaea that bridge the gap between prokaryotes and eukaryotes.</title>
        <authorList>
            <person name="Spang A."/>
            <person name="Saw J.H."/>
            <person name="Jorgensen S.L."/>
            <person name="Zaremba-Niedzwiedzka K."/>
            <person name="Martijn J."/>
            <person name="Lind A.E."/>
            <person name="van Eijk R."/>
            <person name="Schleper C."/>
            <person name="Guy L."/>
            <person name="Ettema T.J."/>
        </authorList>
    </citation>
    <scope>NUCLEOTIDE SEQUENCE</scope>
</reference>
<dbReference type="EMBL" id="LAZR01037541">
    <property type="protein sequence ID" value="KKL21935.1"/>
    <property type="molecule type" value="Genomic_DNA"/>
</dbReference>